<dbReference type="EMBL" id="JBHTIU010000036">
    <property type="protein sequence ID" value="MFD0869814.1"/>
    <property type="molecule type" value="Genomic_DNA"/>
</dbReference>
<reference evidence="8" key="1">
    <citation type="journal article" date="2019" name="Int. J. Syst. Evol. Microbiol.">
        <title>The Global Catalogue of Microorganisms (GCM) 10K type strain sequencing project: providing services to taxonomists for standard genome sequencing and annotation.</title>
        <authorList>
            <consortium name="The Broad Institute Genomics Platform"/>
            <consortium name="The Broad Institute Genome Sequencing Center for Infectious Disease"/>
            <person name="Wu L."/>
            <person name="Ma J."/>
        </authorList>
    </citation>
    <scope>NUCLEOTIDE SEQUENCE [LARGE SCALE GENOMIC DNA]</scope>
    <source>
        <strain evidence="8">CCUG 57263</strain>
    </source>
</reference>
<dbReference type="Gene3D" id="3.40.80.10">
    <property type="entry name" value="Peptidoglycan recognition protein-like"/>
    <property type="match status" value="1"/>
</dbReference>
<evidence type="ECO:0000256" key="1">
    <source>
        <dbReference type="ARBA" id="ARBA00001561"/>
    </source>
</evidence>
<dbReference type="InterPro" id="IPR051206">
    <property type="entry name" value="NAMLAA_amidase_2"/>
</dbReference>
<dbReference type="InterPro" id="IPR036505">
    <property type="entry name" value="Amidase/PGRP_sf"/>
</dbReference>
<keyword evidence="4" id="KW-0961">Cell wall biogenesis/degradation</keyword>
<dbReference type="SUPFAM" id="SSF55846">
    <property type="entry name" value="N-acetylmuramoyl-L-alanine amidase-like"/>
    <property type="match status" value="1"/>
</dbReference>
<keyword evidence="3 7" id="KW-0378">Hydrolase</keyword>
<dbReference type="RefSeq" id="WP_225312710.1">
    <property type="nucleotide sequence ID" value="NZ_JBHTIU010000036.1"/>
</dbReference>
<protein>
    <recommendedName>
        <fullName evidence="2">N-acetylmuramoyl-L-alanine amidase</fullName>
        <ecNumber evidence="2">3.5.1.28</ecNumber>
    </recommendedName>
</protein>
<dbReference type="InterPro" id="IPR002502">
    <property type="entry name" value="Amidase_domain"/>
</dbReference>
<evidence type="ECO:0000259" key="6">
    <source>
        <dbReference type="SMART" id="SM00644"/>
    </source>
</evidence>
<name>A0ABW3DBA0_9BACL</name>
<feature type="coiled-coil region" evidence="5">
    <location>
        <begin position="183"/>
        <end position="210"/>
    </location>
</feature>
<evidence type="ECO:0000256" key="4">
    <source>
        <dbReference type="ARBA" id="ARBA00023316"/>
    </source>
</evidence>
<dbReference type="GO" id="GO:0008745">
    <property type="term" value="F:N-acetylmuramoyl-L-alanine amidase activity"/>
    <property type="evidence" value="ECO:0007669"/>
    <property type="project" value="UniProtKB-EC"/>
</dbReference>
<organism evidence="7 8">
    <name type="scientific">Paenibacillus residui</name>
    <dbReference type="NCBI Taxonomy" id="629724"/>
    <lineage>
        <taxon>Bacteria</taxon>
        <taxon>Bacillati</taxon>
        <taxon>Bacillota</taxon>
        <taxon>Bacilli</taxon>
        <taxon>Bacillales</taxon>
        <taxon>Paenibacillaceae</taxon>
        <taxon>Paenibacillus</taxon>
    </lineage>
</organism>
<dbReference type="PANTHER" id="PTHR30417:SF1">
    <property type="entry name" value="N-ACETYLMURAMOYL-L-ALANINE AMIDASE AMID"/>
    <property type="match status" value="1"/>
</dbReference>
<gene>
    <name evidence="7" type="ORF">ACFQ03_11685</name>
</gene>
<comment type="caution">
    <text evidence="7">The sequence shown here is derived from an EMBL/GenBank/DDBJ whole genome shotgun (WGS) entry which is preliminary data.</text>
</comment>
<evidence type="ECO:0000313" key="7">
    <source>
        <dbReference type="EMBL" id="MFD0869814.1"/>
    </source>
</evidence>
<evidence type="ECO:0000256" key="5">
    <source>
        <dbReference type="SAM" id="Coils"/>
    </source>
</evidence>
<proteinExistence type="predicted"/>
<comment type="catalytic activity">
    <reaction evidence="1">
        <text>Hydrolyzes the link between N-acetylmuramoyl residues and L-amino acid residues in certain cell-wall glycopeptides.</text>
        <dbReference type="EC" id="3.5.1.28"/>
    </reaction>
</comment>
<dbReference type="SMART" id="SM00644">
    <property type="entry name" value="Ami_2"/>
    <property type="match status" value="1"/>
</dbReference>
<feature type="domain" description="N-acetylmuramoyl-L-alanine amidase" evidence="6">
    <location>
        <begin position="8"/>
        <end position="161"/>
    </location>
</feature>
<keyword evidence="5" id="KW-0175">Coiled coil</keyword>
<dbReference type="Proteomes" id="UP001597120">
    <property type="component" value="Unassembled WGS sequence"/>
</dbReference>
<sequence>MDIRWVGNEHTNSSSRQGYVPFVIVNHISAGTMASMDYWFTDPGNRVSSAHFGVSKTGTIHQYVAIERMAWANGLSSDQMSWATAPIVRQMKVNPNLYTVSIEHEGMDGALTEAQFQASVWLHRYIQQYILDKWGKDFPLDSEHVIGHFQINPVNKPNCPGPQFPWKRLYSALTPSEGGTDPMANLTDRIAALEMETKQLEQRLKQLEDYFQMDAIPEWARASVDKAVQSGLIDTPLNGSYDFYRLLVILDRKGLL</sequence>
<dbReference type="Pfam" id="PF01510">
    <property type="entry name" value="Amidase_2"/>
    <property type="match status" value="1"/>
</dbReference>
<accession>A0ABW3DBA0</accession>
<evidence type="ECO:0000256" key="3">
    <source>
        <dbReference type="ARBA" id="ARBA00022801"/>
    </source>
</evidence>
<dbReference type="PANTHER" id="PTHR30417">
    <property type="entry name" value="N-ACETYLMURAMOYL-L-ALANINE AMIDASE AMID"/>
    <property type="match status" value="1"/>
</dbReference>
<evidence type="ECO:0000313" key="8">
    <source>
        <dbReference type="Proteomes" id="UP001597120"/>
    </source>
</evidence>
<dbReference type="CDD" id="cd06583">
    <property type="entry name" value="PGRP"/>
    <property type="match status" value="1"/>
</dbReference>
<evidence type="ECO:0000256" key="2">
    <source>
        <dbReference type="ARBA" id="ARBA00011901"/>
    </source>
</evidence>
<dbReference type="EC" id="3.5.1.28" evidence="2"/>
<keyword evidence="8" id="KW-1185">Reference proteome</keyword>